<evidence type="ECO:0000313" key="3">
    <source>
        <dbReference type="Proteomes" id="UP000599024"/>
    </source>
</evidence>
<evidence type="ECO:0000313" key="2">
    <source>
        <dbReference type="EMBL" id="MBC8207719.1"/>
    </source>
</evidence>
<evidence type="ECO:0000256" key="1">
    <source>
        <dbReference type="SAM" id="MobiDB-lite"/>
    </source>
</evidence>
<protein>
    <submittedName>
        <fullName evidence="2">Uncharacterized protein</fullName>
    </submittedName>
</protein>
<proteinExistence type="predicted"/>
<accession>A0A8J6N718</accession>
<organism evidence="2 3">
    <name type="scientific">Candidatus Desulfatifera sulfidica</name>
    <dbReference type="NCBI Taxonomy" id="2841691"/>
    <lineage>
        <taxon>Bacteria</taxon>
        <taxon>Pseudomonadati</taxon>
        <taxon>Thermodesulfobacteriota</taxon>
        <taxon>Desulfobulbia</taxon>
        <taxon>Desulfobulbales</taxon>
        <taxon>Desulfobulbaceae</taxon>
        <taxon>Candidatus Desulfatifera</taxon>
    </lineage>
</organism>
<comment type="caution">
    <text evidence="2">The sequence shown here is derived from an EMBL/GenBank/DDBJ whole genome shotgun (WGS) entry which is preliminary data.</text>
</comment>
<sequence>MINFTDRRCDSCGATITEGDPFYHCRTEIIADNEQLPSDLENTDRIIAQAIAELADGDEKEVLDEAYQEIILVLCPTCRIKLLQLLGSMVSSGCPGCQGCGPKPKASKKGKLLKFPGSGTSDKE</sequence>
<dbReference type="AlphaFoldDB" id="A0A8J6N718"/>
<dbReference type="EMBL" id="JACNLK010000012">
    <property type="protein sequence ID" value="MBC8207719.1"/>
    <property type="molecule type" value="Genomic_DNA"/>
</dbReference>
<feature type="region of interest" description="Disordered" evidence="1">
    <location>
        <begin position="101"/>
        <end position="124"/>
    </location>
</feature>
<reference evidence="2 3" key="1">
    <citation type="submission" date="2020-08" db="EMBL/GenBank/DDBJ databases">
        <title>Bridging the membrane lipid divide: bacteria of the FCB group superphylum have the potential to synthesize archaeal ether lipids.</title>
        <authorList>
            <person name="Villanueva L."/>
            <person name="Von Meijenfeldt F.A.B."/>
            <person name="Westbye A.B."/>
            <person name="Yadav S."/>
            <person name="Hopmans E.C."/>
            <person name="Dutilh B.E."/>
            <person name="Sinninghe Damste J.S."/>
        </authorList>
    </citation>
    <scope>NUCLEOTIDE SEQUENCE [LARGE SCALE GENOMIC DNA]</scope>
    <source>
        <strain evidence="2">NIOZ-UU81</strain>
    </source>
</reference>
<gene>
    <name evidence="2" type="ORF">H8E79_00930</name>
</gene>
<dbReference type="Proteomes" id="UP000599024">
    <property type="component" value="Unassembled WGS sequence"/>
</dbReference>
<name>A0A8J6N718_9BACT</name>